<dbReference type="Proteomes" id="UP000481852">
    <property type="component" value="Unassembled WGS sequence"/>
</dbReference>
<feature type="transmembrane region" description="Helical" evidence="12">
    <location>
        <begin position="100"/>
        <end position="116"/>
    </location>
</feature>
<comment type="caution">
    <text evidence="14">The sequence shown here is derived from an EMBL/GenBank/DDBJ whole genome shotgun (WGS) entry which is preliminary data.</text>
</comment>
<dbReference type="Gene3D" id="1.10.3730.20">
    <property type="match status" value="1"/>
</dbReference>
<evidence type="ECO:0000256" key="1">
    <source>
        <dbReference type="ARBA" id="ARBA00004651"/>
    </source>
</evidence>
<keyword evidence="15" id="KW-1185">Reference proteome</keyword>
<protein>
    <submittedName>
        <fullName evidence="14">EamA family transporter</fullName>
    </submittedName>
</protein>
<dbReference type="Pfam" id="PF00892">
    <property type="entry name" value="EamA"/>
    <property type="match status" value="1"/>
</dbReference>
<comment type="subcellular location">
    <subcellularLocation>
        <location evidence="1">Cell membrane</location>
        <topology evidence="1">Multi-pass membrane protein</topology>
    </subcellularLocation>
</comment>
<keyword evidence="6" id="KW-0441">Lipid A biosynthesis</keyword>
<gene>
    <name evidence="14" type="ORF">FYJ35_06030</name>
</gene>
<keyword evidence="8" id="KW-0448">Lipopolysaccharide biosynthesis</keyword>
<evidence type="ECO:0000256" key="12">
    <source>
        <dbReference type="SAM" id="Phobius"/>
    </source>
</evidence>
<accession>A0A6L5X2N3</accession>
<evidence type="ECO:0000256" key="9">
    <source>
        <dbReference type="ARBA" id="ARBA00022989"/>
    </source>
</evidence>
<dbReference type="SUPFAM" id="SSF103481">
    <property type="entry name" value="Multidrug resistance efflux transporter EmrE"/>
    <property type="match status" value="1"/>
</dbReference>
<evidence type="ECO:0000256" key="11">
    <source>
        <dbReference type="ARBA" id="ARBA00023136"/>
    </source>
</evidence>
<organism evidence="14 15">
    <name type="scientific">Porcincola intestinalis</name>
    <dbReference type="NCBI Taxonomy" id="2606632"/>
    <lineage>
        <taxon>Bacteria</taxon>
        <taxon>Bacillati</taxon>
        <taxon>Bacillota</taxon>
        <taxon>Clostridia</taxon>
        <taxon>Lachnospirales</taxon>
        <taxon>Lachnospiraceae</taxon>
        <taxon>Porcincola</taxon>
    </lineage>
</organism>
<proteinExistence type="inferred from homology"/>
<evidence type="ECO:0000256" key="3">
    <source>
        <dbReference type="ARBA" id="ARBA00022475"/>
    </source>
</evidence>
<feature type="transmembrane region" description="Helical" evidence="12">
    <location>
        <begin position="70"/>
        <end position="91"/>
    </location>
</feature>
<dbReference type="GO" id="GO:0022857">
    <property type="term" value="F:transmembrane transporter activity"/>
    <property type="evidence" value="ECO:0007669"/>
    <property type="project" value="InterPro"/>
</dbReference>
<evidence type="ECO:0000256" key="8">
    <source>
        <dbReference type="ARBA" id="ARBA00022985"/>
    </source>
</evidence>
<sequence length="117" mass="13249">MFTGLWKYLLIWIISVFISSIAQVMLKVEANKTHKTRLQEYLNPMVAGAYGIFFVSVFLTYYALKYVPLTYSPIVEPLSYIFVPVIGVLLLHEKLSKRRILGMLIMIAGIAVFSIGG</sequence>
<evidence type="ECO:0000256" key="7">
    <source>
        <dbReference type="ARBA" id="ARBA00022692"/>
    </source>
</evidence>
<name>A0A6L5X2N3_9FIRM</name>
<dbReference type="InterPro" id="IPR000390">
    <property type="entry name" value="Small_drug/metabolite_transptr"/>
</dbReference>
<dbReference type="PANTHER" id="PTHR30561:SF9">
    <property type="entry name" value="4-AMINO-4-DEOXY-L-ARABINOSE-PHOSPHOUNDECAPRENOL FLIPPASE SUBUNIT ARNF-RELATED"/>
    <property type="match status" value="1"/>
</dbReference>
<feature type="transmembrane region" description="Helical" evidence="12">
    <location>
        <begin position="6"/>
        <end position="26"/>
    </location>
</feature>
<keyword evidence="10" id="KW-0443">Lipid metabolism</keyword>
<evidence type="ECO:0000256" key="2">
    <source>
        <dbReference type="ARBA" id="ARBA00007362"/>
    </source>
</evidence>
<dbReference type="InterPro" id="IPR000620">
    <property type="entry name" value="EamA_dom"/>
</dbReference>
<comment type="similarity">
    <text evidence="2">Belongs to the EamA transporter family.</text>
</comment>
<keyword evidence="11 12" id="KW-0472">Membrane</keyword>
<dbReference type="GO" id="GO:0005886">
    <property type="term" value="C:plasma membrane"/>
    <property type="evidence" value="ECO:0007669"/>
    <property type="project" value="UniProtKB-SubCell"/>
</dbReference>
<dbReference type="AlphaFoldDB" id="A0A6L5X2N3"/>
<keyword evidence="5" id="KW-0997">Cell inner membrane</keyword>
<keyword evidence="9 12" id="KW-1133">Transmembrane helix</keyword>
<keyword evidence="3" id="KW-1003">Cell membrane</keyword>
<evidence type="ECO:0000256" key="5">
    <source>
        <dbReference type="ARBA" id="ARBA00022519"/>
    </source>
</evidence>
<evidence type="ECO:0000259" key="13">
    <source>
        <dbReference type="Pfam" id="PF00892"/>
    </source>
</evidence>
<dbReference type="EMBL" id="VULZ01000005">
    <property type="protein sequence ID" value="MSS14601.1"/>
    <property type="molecule type" value="Genomic_DNA"/>
</dbReference>
<evidence type="ECO:0000256" key="10">
    <source>
        <dbReference type="ARBA" id="ARBA00023098"/>
    </source>
</evidence>
<evidence type="ECO:0000313" key="15">
    <source>
        <dbReference type="Proteomes" id="UP000481852"/>
    </source>
</evidence>
<dbReference type="InterPro" id="IPR037185">
    <property type="entry name" value="EmrE-like"/>
</dbReference>
<feature type="transmembrane region" description="Helical" evidence="12">
    <location>
        <begin position="47"/>
        <end position="64"/>
    </location>
</feature>
<evidence type="ECO:0000313" key="14">
    <source>
        <dbReference type="EMBL" id="MSS14601.1"/>
    </source>
</evidence>
<dbReference type="RefSeq" id="WP_154524588.1">
    <property type="nucleotide sequence ID" value="NZ_JAQYJL010000026.1"/>
</dbReference>
<dbReference type="GO" id="GO:0009103">
    <property type="term" value="P:lipopolysaccharide biosynthetic process"/>
    <property type="evidence" value="ECO:0007669"/>
    <property type="project" value="UniProtKB-KW"/>
</dbReference>
<evidence type="ECO:0000256" key="4">
    <source>
        <dbReference type="ARBA" id="ARBA00022516"/>
    </source>
</evidence>
<keyword evidence="4" id="KW-0444">Lipid biosynthesis</keyword>
<dbReference type="PANTHER" id="PTHR30561">
    <property type="entry name" value="SMR FAMILY PROTON-DEPENDENT DRUG EFFLUX TRANSPORTER SUGE"/>
    <property type="match status" value="1"/>
</dbReference>
<reference evidence="14 15" key="1">
    <citation type="submission" date="2019-08" db="EMBL/GenBank/DDBJ databases">
        <title>In-depth cultivation of the pig gut microbiome towards novel bacterial diversity and tailored functional studies.</title>
        <authorList>
            <person name="Wylensek D."/>
            <person name="Hitch T.C.A."/>
            <person name="Clavel T."/>
        </authorList>
    </citation>
    <scope>NUCLEOTIDE SEQUENCE [LARGE SCALE GENOMIC DNA]</scope>
    <source>
        <strain evidence="14 15">Oil+RF-744-WCA-WT-11</strain>
    </source>
</reference>
<keyword evidence="7 12" id="KW-0812">Transmembrane</keyword>
<evidence type="ECO:0000256" key="6">
    <source>
        <dbReference type="ARBA" id="ARBA00022556"/>
    </source>
</evidence>
<feature type="domain" description="EamA" evidence="13">
    <location>
        <begin position="11"/>
        <end position="114"/>
    </location>
</feature>